<dbReference type="SUPFAM" id="SSF54001">
    <property type="entry name" value="Cysteine proteinases"/>
    <property type="match status" value="1"/>
</dbReference>
<dbReference type="EMBL" id="MIJY01000003">
    <property type="protein sequence ID" value="OEG19691.1"/>
    <property type="molecule type" value="Genomic_DNA"/>
</dbReference>
<dbReference type="Gene3D" id="3.90.1720.10">
    <property type="entry name" value="endopeptidase domain like (from Nostoc punctiforme)"/>
    <property type="match status" value="1"/>
</dbReference>
<dbReference type="Proteomes" id="UP000095094">
    <property type="component" value="Unassembled WGS sequence"/>
</dbReference>
<organism evidence="1 2">
    <name type="scientific">Enterococcus termitis</name>
    <dbReference type="NCBI Taxonomy" id="332950"/>
    <lineage>
        <taxon>Bacteria</taxon>
        <taxon>Bacillati</taxon>
        <taxon>Bacillota</taxon>
        <taxon>Bacilli</taxon>
        <taxon>Lactobacillales</taxon>
        <taxon>Enterococcaceae</taxon>
        <taxon>Enterococcus</taxon>
    </lineage>
</organism>
<dbReference type="PATRIC" id="fig|332950.4.peg.1252"/>
<reference evidence="2" key="1">
    <citation type="submission" date="2016-09" db="EMBL/GenBank/DDBJ databases">
        <authorList>
            <person name="Gulvik C.A."/>
        </authorList>
    </citation>
    <scope>NUCLEOTIDE SEQUENCE [LARGE SCALE GENOMIC DNA]</scope>
    <source>
        <strain evidence="2">LMG 8895</strain>
    </source>
</reference>
<proteinExistence type="predicted"/>
<accession>A0A1E5H472</accession>
<comment type="caution">
    <text evidence="1">The sequence shown here is derived from an EMBL/GenBank/DDBJ whole genome shotgun (WGS) entry which is preliminary data.</text>
</comment>
<evidence type="ECO:0000313" key="2">
    <source>
        <dbReference type="Proteomes" id="UP000095094"/>
    </source>
</evidence>
<keyword evidence="2" id="KW-1185">Reference proteome</keyword>
<dbReference type="InterPro" id="IPR038765">
    <property type="entry name" value="Papain-like_cys_pep_sf"/>
</dbReference>
<gene>
    <name evidence="1" type="ORF">BCR25_14675</name>
</gene>
<dbReference type="AlphaFoldDB" id="A0A1E5H472"/>
<sequence length="496" mass="56255">MGVTQAQGVQWAKNSIGRAYDFDGAFGIQCFDLINQYAHDLFGISFRGAVAKDLMQTGNVGGFRVIPNTANFYPLPGDIFVYTNGSAGHTGIVLGSVTTTGFIGVDQNGRSNNEPSTQRAFNYAGFAGVVRPPFTVVVQPFPSRPCKVKVGNIVLLTGGAKVTSPWSSNENIPANMVNNYYRVERVEKLNEKWQSSEYQVLINSDASSYRKWIYEQDLLVAPAAKFKKGMKVRLSTGATNASRYWSRRILEKKFLGQEYTIGDVVATAESQSPYQYLISSNTLGNLWVLEQDLADRTIRFITNEPFMNQEHNQNPEVKNKNLYKTVINNISKESTAKLMAEFTRSKTWPMLTNGNVFLIEYPTHLMVKVVGVKLDSTASVKAECLRLTKGQIPKYNERDMKVVLQTNKKYNWIEIDNLPKDWQAISNRLRYNLRERFCQYFLDTRVSYGKQSDGKFYFQIINIENKERATELAAKLKGWFPGDTNEYTNAQIFLQR</sequence>
<evidence type="ECO:0000313" key="1">
    <source>
        <dbReference type="EMBL" id="OEG19691.1"/>
    </source>
</evidence>
<dbReference type="OrthoDB" id="2416895at2"/>
<name>A0A1E5H472_9ENTE</name>
<dbReference type="RefSeq" id="WP_069662306.1">
    <property type="nucleotide sequence ID" value="NZ_JBHUJJ010000001.1"/>
</dbReference>
<protein>
    <submittedName>
        <fullName evidence="1">Uncharacterized protein</fullName>
    </submittedName>
</protein>